<organism evidence="7 8">
    <name type="scientific">Candidatus Ozemobacter sibiricus</name>
    <dbReference type="NCBI Taxonomy" id="2268124"/>
    <lineage>
        <taxon>Bacteria</taxon>
        <taxon>Candidatus Ozemobacteria</taxon>
        <taxon>Candidatus Ozemobacterales</taxon>
        <taxon>Candidatus Ozemobacteraceae</taxon>
        <taxon>Candidatus Ozemobacter</taxon>
    </lineage>
</organism>
<evidence type="ECO:0000313" key="7">
    <source>
        <dbReference type="EMBL" id="RCK80114.1"/>
    </source>
</evidence>
<reference evidence="7 8" key="1">
    <citation type="submission" date="2018-05" db="EMBL/GenBank/DDBJ databases">
        <title>A metagenomic window into the 2 km-deep terrestrial subsurface aquifer revealed taxonomically and functionally diverse microbial community comprising novel uncultured bacterial lineages.</title>
        <authorList>
            <person name="Kadnikov V.V."/>
            <person name="Mardanov A.V."/>
            <person name="Beletsky A.V."/>
            <person name="Banks D."/>
            <person name="Pimenov N.V."/>
            <person name="Frank Y.A."/>
            <person name="Karnachuk O.V."/>
            <person name="Ravin N.V."/>
        </authorList>
    </citation>
    <scope>NUCLEOTIDE SEQUENCE [LARGE SCALE GENOMIC DNA]</scope>
    <source>
        <strain evidence="7">BY5</strain>
    </source>
</reference>
<comment type="caution">
    <text evidence="7">The sequence shown here is derived from an EMBL/GenBank/DDBJ whole genome shotgun (WGS) entry which is preliminary data.</text>
</comment>
<dbReference type="AlphaFoldDB" id="A0A367ZPP4"/>
<evidence type="ECO:0000256" key="1">
    <source>
        <dbReference type="ARBA" id="ARBA00004651"/>
    </source>
</evidence>
<proteinExistence type="predicted"/>
<feature type="transmembrane region" description="Helical" evidence="6">
    <location>
        <begin position="21"/>
        <end position="44"/>
    </location>
</feature>
<dbReference type="InterPro" id="IPR022791">
    <property type="entry name" value="L-PG_synthase/AglD"/>
</dbReference>
<evidence type="ECO:0000256" key="3">
    <source>
        <dbReference type="ARBA" id="ARBA00022692"/>
    </source>
</evidence>
<dbReference type="Pfam" id="PF03706">
    <property type="entry name" value="LPG_synthase_TM"/>
    <property type="match status" value="1"/>
</dbReference>
<evidence type="ECO:0000256" key="5">
    <source>
        <dbReference type="ARBA" id="ARBA00023136"/>
    </source>
</evidence>
<keyword evidence="3 6" id="KW-0812">Transmembrane</keyword>
<feature type="transmembrane region" description="Helical" evidence="6">
    <location>
        <begin position="298"/>
        <end position="325"/>
    </location>
</feature>
<dbReference type="Proteomes" id="UP000252355">
    <property type="component" value="Unassembled WGS sequence"/>
</dbReference>
<evidence type="ECO:0000256" key="6">
    <source>
        <dbReference type="SAM" id="Phobius"/>
    </source>
</evidence>
<keyword evidence="5 6" id="KW-0472">Membrane</keyword>
<dbReference type="PANTHER" id="PTHR39087">
    <property type="entry name" value="UPF0104 MEMBRANE PROTEIN MJ1595"/>
    <property type="match status" value="1"/>
</dbReference>
<dbReference type="GO" id="GO:0005886">
    <property type="term" value="C:plasma membrane"/>
    <property type="evidence" value="ECO:0007669"/>
    <property type="project" value="UniProtKB-SubCell"/>
</dbReference>
<evidence type="ECO:0000256" key="2">
    <source>
        <dbReference type="ARBA" id="ARBA00022475"/>
    </source>
</evidence>
<protein>
    <submittedName>
        <fullName evidence="7">Integral membrane protein</fullName>
    </submittedName>
</protein>
<feature type="transmembrane region" description="Helical" evidence="6">
    <location>
        <begin position="160"/>
        <end position="180"/>
    </location>
</feature>
<feature type="transmembrane region" description="Helical" evidence="6">
    <location>
        <begin position="50"/>
        <end position="74"/>
    </location>
</feature>
<dbReference type="EMBL" id="QOQW01000008">
    <property type="protein sequence ID" value="RCK80114.1"/>
    <property type="molecule type" value="Genomic_DNA"/>
</dbReference>
<gene>
    <name evidence="7" type="ORF">OZSIB_3618</name>
</gene>
<dbReference type="NCBIfam" id="TIGR00374">
    <property type="entry name" value="flippase-like domain"/>
    <property type="match status" value="1"/>
</dbReference>
<comment type="subcellular location">
    <subcellularLocation>
        <location evidence="1">Cell membrane</location>
        <topology evidence="1">Multi-pass membrane protein</topology>
    </subcellularLocation>
</comment>
<evidence type="ECO:0000256" key="4">
    <source>
        <dbReference type="ARBA" id="ARBA00022989"/>
    </source>
</evidence>
<name>A0A367ZPP4_9BACT</name>
<sequence>MELLHSPPPSSAGRPASGRSLLVRVAVWAFLALVVAITITALIADVDRVGALLFSISPGWLAAIVGAVCVNYALRFLKWAWFLRRLGLTVTWRDSLWIFFSAFTMVLSPGKLGELLKSFLLRQRYGFPVARTAPIVLAERLTDLLGLVVLGLLGSSRLALGAGGLVVVGGLLGLGVVLITRPEFWRWLDRSVVGRFDRLARFRPSLRALEASSQHLLSLPALVLMVPLSALSWAGEGVALYCIFRALRVDTPELLGLSVFAHAVSSVAGALSFLPGGLGVAEGTLGGVFIYAGIGREAAISATLLIRAVTLWFAVFLGTAVYLLGRRADESLEGMVTQTRPEPEPRPAT</sequence>
<evidence type="ECO:0000313" key="8">
    <source>
        <dbReference type="Proteomes" id="UP000252355"/>
    </source>
</evidence>
<keyword evidence="4 6" id="KW-1133">Transmembrane helix</keyword>
<dbReference type="PANTHER" id="PTHR39087:SF2">
    <property type="entry name" value="UPF0104 MEMBRANE PROTEIN MJ1595"/>
    <property type="match status" value="1"/>
</dbReference>
<accession>A0A367ZPP4</accession>
<feature type="transmembrane region" description="Helical" evidence="6">
    <location>
        <begin position="95"/>
        <end position="112"/>
    </location>
</feature>
<keyword evidence="2" id="KW-1003">Cell membrane</keyword>